<dbReference type="InterPro" id="IPR016036">
    <property type="entry name" value="Malonyl_transacylase_ACP-bd"/>
</dbReference>
<dbReference type="GO" id="GO:0004315">
    <property type="term" value="F:3-oxoacyl-[acyl-carrier-protein] synthase activity"/>
    <property type="evidence" value="ECO:0007669"/>
    <property type="project" value="InterPro"/>
</dbReference>
<dbReference type="Gene3D" id="3.30.559.30">
    <property type="entry name" value="Nonribosomal peptide synthetase, condensation domain"/>
    <property type="match status" value="1"/>
</dbReference>
<feature type="region of interest" description="Disordered" evidence="9">
    <location>
        <begin position="2514"/>
        <end position="2577"/>
    </location>
</feature>
<dbReference type="InterPro" id="IPR023213">
    <property type="entry name" value="CAT-like_dom_sf"/>
</dbReference>
<dbReference type="SUPFAM" id="SSF53335">
    <property type="entry name" value="S-adenosyl-L-methionine-dependent methyltransferases"/>
    <property type="match status" value="1"/>
</dbReference>
<dbReference type="Pfam" id="PF21089">
    <property type="entry name" value="PKS_DH_N"/>
    <property type="match status" value="1"/>
</dbReference>
<dbReference type="SMART" id="SM00827">
    <property type="entry name" value="PKS_AT"/>
    <property type="match status" value="1"/>
</dbReference>
<dbReference type="InterPro" id="IPR016039">
    <property type="entry name" value="Thiolase-like"/>
</dbReference>
<dbReference type="InterPro" id="IPR020806">
    <property type="entry name" value="PKS_PP-bd"/>
</dbReference>
<keyword evidence="6" id="KW-0677">Repeat</keyword>
<feature type="region of interest" description="C-terminal hotdog fold" evidence="8">
    <location>
        <begin position="1112"/>
        <end position="1265"/>
    </location>
</feature>
<dbReference type="InterPro" id="IPR050091">
    <property type="entry name" value="PKS_NRPS_Biosynth_Enz"/>
</dbReference>
<dbReference type="InterPro" id="IPR042099">
    <property type="entry name" value="ANL_N_sf"/>
</dbReference>
<dbReference type="InterPro" id="IPR020807">
    <property type="entry name" value="PKS_DH"/>
</dbReference>
<dbReference type="FunFam" id="3.40.47.10:FF:000019">
    <property type="entry name" value="Polyketide synthase type I"/>
    <property type="match status" value="1"/>
</dbReference>
<dbReference type="SUPFAM" id="SSF52777">
    <property type="entry name" value="CoA-dependent acyltransferases"/>
    <property type="match status" value="2"/>
</dbReference>
<dbReference type="Pfam" id="PF02801">
    <property type="entry name" value="Ketoacyl-synt_C"/>
    <property type="match status" value="1"/>
</dbReference>
<dbReference type="SUPFAM" id="SSF56801">
    <property type="entry name" value="Acetyl-CoA synthetase-like"/>
    <property type="match status" value="1"/>
</dbReference>
<dbReference type="Pfam" id="PF07993">
    <property type="entry name" value="NAD_binding_4"/>
    <property type="match status" value="1"/>
</dbReference>
<dbReference type="PROSITE" id="PS00606">
    <property type="entry name" value="KS3_1"/>
    <property type="match status" value="1"/>
</dbReference>
<dbReference type="CDD" id="cd00833">
    <property type="entry name" value="PKS"/>
    <property type="match status" value="1"/>
</dbReference>
<dbReference type="Gene3D" id="3.30.559.10">
    <property type="entry name" value="Chloramphenicol acetyltransferase-like domain"/>
    <property type="match status" value="1"/>
</dbReference>
<dbReference type="InParanoid" id="A0A1E1JW93"/>
<keyword evidence="7" id="KW-0511">Multifunctional enzyme</keyword>
<dbReference type="Gene3D" id="3.10.129.110">
    <property type="entry name" value="Polyketide synthase dehydratase"/>
    <property type="match status" value="1"/>
</dbReference>
<keyword evidence="4" id="KW-0489">Methyltransferase</keyword>
<dbReference type="Gene3D" id="3.40.50.12780">
    <property type="entry name" value="N-terminal domain of ligase-like"/>
    <property type="match status" value="1"/>
</dbReference>
<dbReference type="InterPro" id="IPR049551">
    <property type="entry name" value="PKS_DH_C"/>
</dbReference>
<dbReference type="Gene3D" id="1.10.1200.10">
    <property type="entry name" value="ACP-like"/>
    <property type="match status" value="2"/>
</dbReference>
<dbReference type="InterPro" id="IPR049552">
    <property type="entry name" value="PKS_DH_N"/>
</dbReference>
<dbReference type="PROSITE" id="PS52004">
    <property type="entry name" value="KS3_2"/>
    <property type="match status" value="1"/>
</dbReference>
<feature type="domain" description="Carrier" evidence="10">
    <location>
        <begin position="2418"/>
        <end position="2493"/>
    </location>
</feature>
<dbReference type="SUPFAM" id="SSF51735">
    <property type="entry name" value="NAD(P)-binding Rossmann-fold domains"/>
    <property type="match status" value="2"/>
</dbReference>
<evidence type="ECO:0000256" key="9">
    <source>
        <dbReference type="SAM" id="MobiDB-lite"/>
    </source>
</evidence>
<dbReference type="Gene3D" id="3.30.300.30">
    <property type="match status" value="1"/>
</dbReference>
<keyword evidence="1" id="KW-0596">Phosphopantetheine</keyword>
<evidence type="ECO:0000259" key="11">
    <source>
        <dbReference type="PROSITE" id="PS52004"/>
    </source>
</evidence>
<evidence type="ECO:0000256" key="3">
    <source>
        <dbReference type="ARBA" id="ARBA00022598"/>
    </source>
</evidence>
<dbReference type="InterPro" id="IPR013120">
    <property type="entry name" value="FAR_NAD-bd"/>
</dbReference>
<dbReference type="InterPro" id="IPR018201">
    <property type="entry name" value="Ketoacyl_synth_AS"/>
</dbReference>
<accession>A0A1E1JW93</accession>
<evidence type="ECO:0000256" key="8">
    <source>
        <dbReference type="PROSITE-ProRule" id="PRU01363"/>
    </source>
</evidence>
<feature type="compositionally biased region" description="Low complexity" evidence="9">
    <location>
        <begin position="2521"/>
        <end position="2535"/>
    </location>
</feature>
<evidence type="ECO:0000259" key="10">
    <source>
        <dbReference type="PROSITE" id="PS50075"/>
    </source>
</evidence>
<dbReference type="GO" id="GO:0009403">
    <property type="term" value="P:toxin biosynthetic process"/>
    <property type="evidence" value="ECO:0007669"/>
    <property type="project" value="UniProtKB-ARBA"/>
</dbReference>
<proteinExistence type="predicted"/>
<dbReference type="Proteomes" id="UP000178129">
    <property type="component" value="Unassembled WGS sequence"/>
</dbReference>
<dbReference type="Gene3D" id="3.40.50.720">
    <property type="entry name" value="NAD(P)-binding Rossmann-like Domain"/>
    <property type="match status" value="2"/>
</dbReference>
<feature type="domain" description="Ketosynthase family 3 (KS3)" evidence="11">
    <location>
        <begin position="8"/>
        <end position="444"/>
    </location>
</feature>
<feature type="region of interest" description="N-terminal hotdog fold" evidence="8">
    <location>
        <begin position="961"/>
        <end position="1097"/>
    </location>
</feature>
<evidence type="ECO:0000313" key="14">
    <source>
        <dbReference type="Proteomes" id="UP000178129"/>
    </source>
</evidence>
<comment type="caution">
    <text evidence="13">The sequence shown here is derived from an EMBL/GenBank/DDBJ whole genome shotgun (WGS) entry which is preliminary data.</text>
</comment>
<dbReference type="SMART" id="SM00823">
    <property type="entry name" value="PKS_PP"/>
    <property type="match status" value="2"/>
</dbReference>
<keyword evidence="14" id="KW-1185">Reference proteome</keyword>
<dbReference type="Pfam" id="PF00109">
    <property type="entry name" value="ketoacyl-synt"/>
    <property type="match status" value="1"/>
</dbReference>
<dbReference type="InterPro" id="IPR006162">
    <property type="entry name" value="Ppantetheine_attach_site"/>
</dbReference>
<organism evidence="13 14">
    <name type="scientific">Rhynchosporium graminicola</name>
    <dbReference type="NCBI Taxonomy" id="2792576"/>
    <lineage>
        <taxon>Eukaryota</taxon>
        <taxon>Fungi</taxon>
        <taxon>Dikarya</taxon>
        <taxon>Ascomycota</taxon>
        <taxon>Pezizomycotina</taxon>
        <taxon>Leotiomycetes</taxon>
        <taxon>Helotiales</taxon>
        <taxon>Ploettnerulaceae</taxon>
        <taxon>Rhynchosporium</taxon>
    </lineage>
</organism>
<evidence type="ECO:0000256" key="1">
    <source>
        <dbReference type="ARBA" id="ARBA00022450"/>
    </source>
</evidence>
<dbReference type="InterPro" id="IPR001242">
    <property type="entry name" value="Condensation_dom"/>
</dbReference>
<keyword evidence="3" id="KW-0436">Ligase</keyword>
<dbReference type="PANTHER" id="PTHR43775">
    <property type="entry name" value="FATTY ACID SYNTHASE"/>
    <property type="match status" value="1"/>
</dbReference>
<dbReference type="PROSITE" id="PS50075">
    <property type="entry name" value="CARRIER"/>
    <property type="match status" value="2"/>
</dbReference>
<feature type="domain" description="Carrier" evidence="10">
    <location>
        <begin position="3558"/>
        <end position="3638"/>
    </location>
</feature>
<dbReference type="InterPro" id="IPR020841">
    <property type="entry name" value="PKS_Beta-ketoAc_synthase_dom"/>
</dbReference>
<dbReference type="SUPFAM" id="SSF47336">
    <property type="entry name" value="ACP-like"/>
    <property type="match status" value="2"/>
</dbReference>
<dbReference type="SMART" id="SM00822">
    <property type="entry name" value="PKS_KR"/>
    <property type="match status" value="1"/>
</dbReference>
<dbReference type="SUPFAM" id="SSF55048">
    <property type="entry name" value="Probable ACP-binding domain of malonyl-CoA ACP transacylase"/>
    <property type="match status" value="1"/>
</dbReference>
<dbReference type="CDD" id="cd05930">
    <property type="entry name" value="A_NRPS"/>
    <property type="match status" value="1"/>
</dbReference>
<feature type="compositionally biased region" description="Polar residues" evidence="9">
    <location>
        <begin position="2541"/>
        <end position="2553"/>
    </location>
</feature>
<reference evidence="14" key="1">
    <citation type="submission" date="2016-03" db="EMBL/GenBank/DDBJ databases">
        <authorList>
            <person name="Ploux O."/>
        </authorList>
    </citation>
    <scope>NUCLEOTIDE SEQUENCE [LARGE SCALE GENOMIC DNA]</scope>
    <source>
        <strain evidence="14">UK7</strain>
    </source>
</reference>
<dbReference type="InterPro" id="IPR049900">
    <property type="entry name" value="PKS_mFAS_DH"/>
</dbReference>
<dbReference type="InterPro" id="IPR009081">
    <property type="entry name" value="PP-bd_ACP"/>
</dbReference>
<evidence type="ECO:0000256" key="5">
    <source>
        <dbReference type="ARBA" id="ARBA00022679"/>
    </source>
</evidence>
<dbReference type="CDD" id="cd19532">
    <property type="entry name" value="C_PKS-NRPS"/>
    <property type="match status" value="1"/>
</dbReference>
<feature type="active site" description="Proton acceptor; for dehydratase activity" evidence="8">
    <location>
        <position position="993"/>
    </location>
</feature>
<dbReference type="GO" id="GO:0008168">
    <property type="term" value="F:methyltransferase activity"/>
    <property type="evidence" value="ECO:0007669"/>
    <property type="project" value="UniProtKB-KW"/>
</dbReference>
<dbReference type="GO" id="GO:0032259">
    <property type="term" value="P:methylation"/>
    <property type="evidence" value="ECO:0007669"/>
    <property type="project" value="UniProtKB-KW"/>
</dbReference>
<dbReference type="Pfam" id="PF00698">
    <property type="entry name" value="Acyl_transf_1"/>
    <property type="match status" value="1"/>
</dbReference>
<dbReference type="PROSITE" id="PS00455">
    <property type="entry name" value="AMP_BINDING"/>
    <property type="match status" value="1"/>
</dbReference>
<evidence type="ECO:0000259" key="12">
    <source>
        <dbReference type="PROSITE" id="PS52019"/>
    </source>
</evidence>
<dbReference type="InterPro" id="IPR013968">
    <property type="entry name" value="PKS_KR"/>
</dbReference>
<evidence type="ECO:0000256" key="4">
    <source>
        <dbReference type="ARBA" id="ARBA00022603"/>
    </source>
</evidence>
<dbReference type="InterPro" id="IPR013217">
    <property type="entry name" value="Methyltransf_12"/>
</dbReference>
<dbReference type="Pfam" id="PF08659">
    <property type="entry name" value="KR"/>
    <property type="match status" value="1"/>
</dbReference>
<dbReference type="SMART" id="SM00826">
    <property type="entry name" value="PKS_DH"/>
    <property type="match status" value="1"/>
</dbReference>
<dbReference type="InterPro" id="IPR020845">
    <property type="entry name" value="AMP-binding_CS"/>
</dbReference>
<dbReference type="Gene3D" id="3.40.47.10">
    <property type="match status" value="1"/>
</dbReference>
<dbReference type="SMART" id="SM00825">
    <property type="entry name" value="PKS_KS"/>
    <property type="match status" value="1"/>
</dbReference>
<dbReference type="Pfam" id="PF16197">
    <property type="entry name" value="KAsynt_C_assoc"/>
    <property type="match status" value="1"/>
</dbReference>
<dbReference type="Pfam" id="PF23297">
    <property type="entry name" value="ACP_SdgA_C"/>
    <property type="match status" value="1"/>
</dbReference>
<dbReference type="InterPro" id="IPR045851">
    <property type="entry name" value="AMP-bd_C_sf"/>
</dbReference>
<dbReference type="InterPro" id="IPR001227">
    <property type="entry name" value="Ac_transferase_dom_sf"/>
</dbReference>
<feature type="active site" description="Proton donor; for dehydratase activity" evidence="8">
    <location>
        <position position="1172"/>
    </location>
</feature>
<dbReference type="SUPFAM" id="SSF52151">
    <property type="entry name" value="FabD/lysophospholipase-like"/>
    <property type="match status" value="1"/>
</dbReference>
<dbReference type="Pfam" id="PF14765">
    <property type="entry name" value="PS-DH"/>
    <property type="match status" value="1"/>
</dbReference>
<sequence>MAPPTHRGEPIAIIGSGCRFPGESSNPTKLWDLLKNPRDVLSPIPNDRFNVDGFYHKDGTHHGATDIRDAYLLSEDNRQFDAQFFSIQPAEAESMDPQQRLLLETVYDSLDSAGLRIEDLKGSPTSVYVGLMCADYGDLIVNDFDSMPTYAATGMARSIISNRISYFFDWHGPSMTIDTACSSSLVAMHQAVQGLRNGESRVAVAAGANLILGPVPFIAESKLHMLSATGRSHMWDERADGYARGEGIASVVMKTLSAAIEDGDHIECIIRETGVNQDGRSKGITMPSQDAQADLIRATYDRAGLDVLNKNDRCQYFEAHGTGTPAGDPVEAEAVSRAFFGPDNKSSDDKDILYVGSIKTIVGHTEGTAGLAGVIKASLALQYSTIPPNMHFDKLSATVQPFYNNLEISKTAKPWPKLPFGVPRRASVNSFGFGGTNAHAILEAYDPEQHLTNGSLQSYKQTNSHVGGDTQVQAPLFSPFVFSASSEKALLAQLQNYSIYVQENPLISLRDFAWTLQNRRSVLPFRAFFSAQSAASLSTAIDGKLQALKDGATTPSLAIRPVPGAARLLGVFTGQGAQWPSMGASLIRQSATVEATIDMLESSLAELPLSDRPAWSLKAELLAGAKKSRLSEAALAQPLCTAVQVVLVDLLKSAGVVFDAVVGHSSGEIGAAYAAGFITSYDAIRIAYYRGFHAKLARSESGEAGAMLAVGTSLEDAAEFCELSDFEGRVAVAACNSSSSVTLSGDSDAIQEALEVFEEEKKFVRMLKVDTAYHSHHMIPCAEPYMASLRACNIELLTPSKTTAWYSSLREGVQMQQTSDLLDSYWKDNMVSAVKFSQAIEAAVAGSGSFSAALEVGPHPALQGPALSTIADKQGAPIPYSGILSRGKDDLESFANGLGFLWTQASKALVDFNALEKFACPSVLPSKLLKQLPAYPFDHDRRFWCESRITRAFHGRSELPHEVLGVKSRSSTEQHIQWHNTLKVKEIPWLRGHQLQGQIIFPAAGYICMALKASETLVPKDSTAKLLEIHDLFIHKAISFYDENSGVEVLFDFNHTPQNDTEEVRTADFTIYAALNKSSTEMTIMTTGRVEVTIAEPSPLALPAKEPPVPNMIETAVDRFYEHLKTIGYEYTLDFQGMSATKRKMNFASGLIARPVTTDEDKSFLIHPAVIDIAFQAVFLAYCAPNDGGLWSIHVPTHIQRISINPLLCQIENGKAVDLPFYSNLTDTTSAKILADINVYSEDSLHTVIQVEGMTAMPLAPATPADDFRIFAETLWKVANPDGDLIVTEADRATPSELEFAYTLERLAFFYLRTLCNAFTAEERDASAPHYQSLFNFAAHICSLVAEDKHPFAKKEWENDTHDQIISIAQSHSDNVDTKLMMAVGENLPAAVRGETDILSHMTKDDVLFRYYKEALGIPQSNEYISRMMKQISHRYPHTSILEIGGGTGGCTKSILEKLGKSYSSYTFTDISAGFFPNAQEQFKDQASKMLFKTLNIEGDIVAQGFTPASYDIIIASNVIHATESIEKSLKNARRLLKPGGYLLLLEITNNSVTRLGTYEGGLPGWWAGKEEGRILAPTITPAQWNEVLMKSGFAGIDTITPEHDIVVVPVSIMAAQAIDEKIMFIRDPFSCPDLMPKIKELIIVGGTTPRISAFTKDITSLLKPLCDNITVVNAVEEIHSLVLPPNYSVLSVTDLDVPVFRDFTAVKFECLKRIFDQASNVLWITAGCRADDPYANMSVGIGRSVRLEIPHVRFQYLDIEFGSKPEPQLIAETLMRLQIVNSWEQEGALDKMLWTVEPEMAYENGVLMIPRIYEEEVLNARFNSKRRPITEEIAPKTNPIELHQSEEGYELRSQEIKLTNQDLISIRVHHSLLSSIKIKYLGHAFIGLGTDVQTNEKVIFISDHNSSIVNVPRNHTTTSDIATGSEQTLLLLTAGHLLTNSILETTKEGSTIIVHQSEPVIKSLLKLRASEKNIKIVFTTDGETLSTEPQNMSIPTKASLHRIKSMLPAKPAAFLDFSVVGSNAGEVAGRIRACLPTFCKAKNSSTLFATESELLPGVQLDHINIALRISTDYAHQNLSSASSLVPLRAISPSEVQARDTGALNSILDWGARATLPVKVELADHVNLFSADKTYILVGLTAEIGNSLCEWMIRKGAKYLVLTSRNPKLSDEWLQMLKEMGAIITIKSLDVTNQTAVHAFIQNIKDTHPPIAGVANGAMILRDTMFANMDLDTMVSVLKPKVEGSQYLDECFPENTLDFFIMFGSLASILGNSGQSNYNAANMYMTSLAAQRRKRGLAASVMDLAGIIGVGYLSRAALFTHQLLIRAGTSFTSERDLHQTFAEAFLAGKSDSGRNPEIIAGLRRTDSNEHPPVPWYHNPRFSHFVVEEEIAKSTGDKKNTVPVKQELESATNLDEAYQVIKTCFFNKIQITLQLAPDVKISEQVPLSELGVDSLVAVDIRTWFQKELEVDMAVLKLLAGASIGELLHDALEKIPKIFMPNLELEKGAAVDEKPQTNIIQVDDTQASSSTSDAESSPIDLNFTLTPESSPSQTDETSKNLSDEEEDLYEEVREMEAEPEPVIPPTLLRAAKMSIPQATFWFLKHYLQDQTSFNITFSTCMSGELRIDDLEHAVRVVGEKHEILQTCFFAGEDGELMQGIMESPPFHLEQKDIEHEDDVKVEFEKIRTHVYDIERGETLRVMLLKLSPTTNYVIVGYPHIALDGHSFSIFFSEVQEVYNGNKLKPPMLKYTEFATNIRNAVEDGGMDAELSFWKSEFDTVPAPLPLFPFPNVTNRHPVTTYAQNLVDHRLDQALGLKIKDIARRNHATPFHFYLTTMKALLFRLLDTSDLCIGIADANRSEKDAMGVMGLFLNLLPLRFREIKKQSFAQAIKETRDKSYSALANDRLPFDTLVNELNIQRDVTYSPLFQAFFDYRQTTPEKQPFGNCTTDNDAWDFGRTSYDFNIDILENPAGDSVITLKTQAGLYSREDTEHLMKAYISLLQSFVGSSRVRLDDPTLFGVEEMKQVALLGEGDSMTSEWPATLVHRINDIIKQHPDRIAIKDGNNTVLTYQALSERVNGISLALLKSGVEAGSRVVMFQEPSADFVCSMLAVLRINAVYVPLDLRNPISRLAVMVANCQAVAILAHDGTMYDCPKLSSTAATINVTGLSSVDITPILATPESPAMILYTSGSTGEPKGIVLVHSGLSNEIEGFTREYGVKAETILQQSAVSVDICNAQVLTALTLGGTLYVVPKEKRGDPLELCNLILKEKITYTKATSSEYSVWIRYGKDILSQCQQWKTAWSAGESLSSSQALEFRTLALKKLRLFNSYGPAEISMSCTKVEIPYWVKDDLIISAGRPIPNYSIYVVDKALKRLPAGVVGEICVGGPGVAKEYLHLPELTKAKFIPNTFATPEQKARGWTRMYRTGDRGYLALNGNLLFKGRMSEDSQVKLRGLRIELGDIESTIVRTGSGTIAEAVASVVGEPPFIVAHVVLSAEVKDVQAYMRDLLTKLELPQYMIPALLVSLERLPLTPQSKIDRRAIQALPLPSATPQSKKHVELTSIEIQVANLWAKVIPEEIFGGIMLEADTDFFKVGGNSLLLVKLQSTIRERFNIVLPLVKLYECSTLSKLAAVIKDSSILQPIIWSDEVRLKMSHIRGTELTHPRPLSSQNKIVLLTGATGYLGKHILAQLVSDNSISEIHCIAIRRKEGQGLEESRIHNASDKIIEYSGDLSSRRLGLSPEDFQALAESGDLIIHSGANRAFWEDYRVLRKTNLSSTMELVNLSARRKIPIHFLSSGGVLLLGDQPQVHPISVAQNSPPEDGSNGYVASKWAGEVYLHNAARRLGIPVCIHRTTSSPSDAVIPHGMLDDIVRLSTKIEAFPILDDWQGSLDLMSVSSMAKDLLAVSFHMEEADAGQPKFVHHASNVKISSGDIGKVLSPYIQLGMFETISLLKWIGKLKEAGFGYFVASQDAMMTSGGDRAFVSRR</sequence>
<dbReference type="InterPro" id="IPR036736">
    <property type="entry name" value="ACP-like_sf"/>
</dbReference>
<dbReference type="Gene3D" id="3.40.50.150">
    <property type="entry name" value="Vaccinia Virus protein VP39"/>
    <property type="match status" value="1"/>
</dbReference>
<dbReference type="GO" id="GO:0004312">
    <property type="term" value="F:fatty acid synthase activity"/>
    <property type="evidence" value="ECO:0007669"/>
    <property type="project" value="TreeGrafter"/>
</dbReference>
<dbReference type="EMBL" id="FJUW01000003">
    <property type="protein sequence ID" value="CZS89930.1"/>
    <property type="molecule type" value="Genomic_DNA"/>
</dbReference>
<dbReference type="SUPFAM" id="SSF53901">
    <property type="entry name" value="Thiolase-like"/>
    <property type="match status" value="1"/>
</dbReference>
<dbReference type="InterPro" id="IPR014031">
    <property type="entry name" value="Ketoacyl_synth_C"/>
</dbReference>
<dbReference type="InterPro" id="IPR014030">
    <property type="entry name" value="Ketoacyl_synth_N"/>
</dbReference>
<dbReference type="STRING" id="914237.A0A1E1JW93"/>
<feature type="domain" description="PKS/mFAS DH" evidence="12">
    <location>
        <begin position="961"/>
        <end position="1265"/>
    </location>
</feature>
<dbReference type="InterPro" id="IPR029063">
    <property type="entry name" value="SAM-dependent_MTases_sf"/>
</dbReference>
<dbReference type="PROSITE" id="PS00012">
    <property type="entry name" value="PHOSPHOPANTETHEINE"/>
    <property type="match status" value="1"/>
</dbReference>
<dbReference type="InterPro" id="IPR032821">
    <property type="entry name" value="PKS_assoc"/>
</dbReference>
<dbReference type="Gene3D" id="3.40.366.10">
    <property type="entry name" value="Malonyl-Coenzyme A Acyl Carrier Protein, domain 2"/>
    <property type="match status" value="1"/>
</dbReference>
<dbReference type="InterPro" id="IPR057326">
    <property type="entry name" value="KR_dom"/>
</dbReference>
<dbReference type="InterPro" id="IPR016035">
    <property type="entry name" value="Acyl_Trfase/lysoPLipase"/>
</dbReference>
<dbReference type="Pfam" id="PF00501">
    <property type="entry name" value="AMP-binding"/>
    <property type="match status" value="1"/>
</dbReference>
<protein>
    <submittedName>
        <fullName evidence="13">Related to polyketide synthase</fullName>
    </submittedName>
</protein>
<dbReference type="PANTHER" id="PTHR43775:SF20">
    <property type="entry name" value="HYBRID PKS-NRPS SYNTHETASE APDA"/>
    <property type="match status" value="1"/>
</dbReference>
<dbReference type="CDD" id="cd02440">
    <property type="entry name" value="AdoMet_MTases"/>
    <property type="match status" value="1"/>
</dbReference>
<keyword evidence="5" id="KW-0808">Transferase</keyword>
<name>A0A1E1JW93_9HELO</name>
<dbReference type="Pfam" id="PF08242">
    <property type="entry name" value="Methyltransf_12"/>
    <property type="match status" value="1"/>
</dbReference>
<gene>
    <name evidence="13" type="primary">PKS11</name>
    <name evidence="13" type="ORF">RCO7_12022</name>
</gene>
<dbReference type="InterPro" id="IPR000873">
    <property type="entry name" value="AMP-dep_synth/lig_dom"/>
</dbReference>
<dbReference type="Pfam" id="PF00668">
    <property type="entry name" value="Condensation"/>
    <property type="match status" value="1"/>
</dbReference>
<dbReference type="GO" id="GO:0006633">
    <property type="term" value="P:fatty acid biosynthetic process"/>
    <property type="evidence" value="ECO:0007669"/>
    <property type="project" value="InterPro"/>
</dbReference>
<evidence type="ECO:0000256" key="2">
    <source>
        <dbReference type="ARBA" id="ARBA00022553"/>
    </source>
</evidence>
<dbReference type="InterPro" id="IPR014043">
    <property type="entry name" value="Acyl_transferase_dom"/>
</dbReference>
<dbReference type="Pfam" id="PF00550">
    <property type="entry name" value="PP-binding"/>
    <property type="match status" value="1"/>
</dbReference>
<keyword evidence="2" id="KW-0597">Phosphoprotein</keyword>
<evidence type="ECO:0000313" key="13">
    <source>
        <dbReference type="EMBL" id="CZS89930.1"/>
    </source>
</evidence>
<dbReference type="InterPro" id="IPR036291">
    <property type="entry name" value="NAD(P)-bd_dom_sf"/>
</dbReference>
<dbReference type="GO" id="GO:0031177">
    <property type="term" value="F:phosphopantetheine binding"/>
    <property type="evidence" value="ECO:0007669"/>
    <property type="project" value="InterPro"/>
</dbReference>
<evidence type="ECO:0000256" key="7">
    <source>
        <dbReference type="ARBA" id="ARBA00023268"/>
    </source>
</evidence>
<evidence type="ECO:0000256" key="6">
    <source>
        <dbReference type="ARBA" id="ARBA00022737"/>
    </source>
</evidence>
<dbReference type="GO" id="GO:0016874">
    <property type="term" value="F:ligase activity"/>
    <property type="evidence" value="ECO:0007669"/>
    <property type="project" value="UniProtKB-KW"/>
</dbReference>
<dbReference type="Gene3D" id="3.30.70.3290">
    <property type="match status" value="1"/>
</dbReference>
<dbReference type="PROSITE" id="PS52019">
    <property type="entry name" value="PKS_MFAS_DH"/>
    <property type="match status" value="1"/>
</dbReference>
<dbReference type="InterPro" id="IPR042104">
    <property type="entry name" value="PKS_dehydratase_sf"/>
</dbReference>